<gene>
    <name evidence="1" type="ORF">LCGC14_2473020</name>
</gene>
<name>A0A0F9DLZ5_9ZZZZ</name>
<sequence length="60" mass="6916">MKAKFIKERETKGTWRYKELVPAGSRGPIVGTLYIKKYALAENFKVVPEWIEVTIEETTA</sequence>
<evidence type="ECO:0000313" key="1">
    <source>
        <dbReference type="EMBL" id="KKL18691.1"/>
    </source>
</evidence>
<protein>
    <submittedName>
        <fullName evidence="1">Uncharacterized protein</fullName>
    </submittedName>
</protein>
<comment type="caution">
    <text evidence="1">The sequence shown here is derived from an EMBL/GenBank/DDBJ whole genome shotgun (WGS) entry which is preliminary data.</text>
</comment>
<dbReference type="EMBL" id="LAZR01038774">
    <property type="protein sequence ID" value="KKL18691.1"/>
    <property type="molecule type" value="Genomic_DNA"/>
</dbReference>
<reference evidence="1" key="1">
    <citation type="journal article" date="2015" name="Nature">
        <title>Complex archaea that bridge the gap between prokaryotes and eukaryotes.</title>
        <authorList>
            <person name="Spang A."/>
            <person name="Saw J.H."/>
            <person name="Jorgensen S.L."/>
            <person name="Zaremba-Niedzwiedzka K."/>
            <person name="Martijn J."/>
            <person name="Lind A.E."/>
            <person name="van Eijk R."/>
            <person name="Schleper C."/>
            <person name="Guy L."/>
            <person name="Ettema T.J."/>
        </authorList>
    </citation>
    <scope>NUCLEOTIDE SEQUENCE</scope>
</reference>
<proteinExistence type="predicted"/>
<accession>A0A0F9DLZ5</accession>
<organism evidence="1">
    <name type="scientific">marine sediment metagenome</name>
    <dbReference type="NCBI Taxonomy" id="412755"/>
    <lineage>
        <taxon>unclassified sequences</taxon>
        <taxon>metagenomes</taxon>
        <taxon>ecological metagenomes</taxon>
    </lineage>
</organism>
<dbReference type="AlphaFoldDB" id="A0A0F9DLZ5"/>